<organism evidence="1 2">
    <name type="scientific">Anoxybacterium hadale</name>
    <dbReference type="NCBI Taxonomy" id="3408580"/>
    <lineage>
        <taxon>Bacteria</taxon>
        <taxon>Bacillati</taxon>
        <taxon>Bacillota</taxon>
        <taxon>Clostridia</taxon>
        <taxon>Peptostreptococcales</taxon>
        <taxon>Anaerovoracaceae</taxon>
        <taxon>Anoxybacterium</taxon>
    </lineage>
</organism>
<protein>
    <submittedName>
        <fullName evidence="1">ATP synthase F1 subunit delta</fullName>
    </submittedName>
</protein>
<gene>
    <name evidence="1" type="primary">atpH</name>
    <name evidence="1" type="ORF">FRZ06_15030</name>
</gene>
<dbReference type="EMBL" id="CP042469">
    <property type="protein sequence ID" value="QOX64560.1"/>
    <property type="molecule type" value="Genomic_DNA"/>
</dbReference>
<evidence type="ECO:0000313" key="2">
    <source>
        <dbReference type="Proteomes" id="UP000594014"/>
    </source>
</evidence>
<proteinExistence type="predicted"/>
<sequence length="179" mass="20251">MAELTVDMTYGKALFEAASDVNKTEILLQESLEVLDILKREPEFFEFIKTPVVSAAEKKQAITKIFSGRISDELIHLLWILIDKGRAKEFENIVRRFKQLIDESQGFSTGTIFSVGPLSAEQLSTFEEKTSNLIRKKVKLENRTDSSIIGGVRIFIEGKVIDATVRKRLNDLGESLRSQ</sequence>
<evidence type="ECO:0000313" key="1">
    <source>
        <dbReference type="EMBL" id="QOX64560.1"/>
    </source>
</evidence>
<name>A0ACD1AEF5_9FIRM</name>
<accession>A0ACD1AEF5</accession>
<dbReference type="Proteomes" id="UP000594014">
    <property type="component" value="Chromosome"/>
</dbReference>
<keyword evidence="2" id="KW-1185">Reference proteome</keyword>
<reference evidence="1" key="1">
    <citation type="submission" date="2019-08" db="EMBL/GenBank/DDBJ databases">
        <title>Genome sequence of Clostridiales bacterium MT110.</title>
        <authorList>
            <person name="Cao J."/>
        </authorList>
    </citation>
    <scope>NUCLEOTIDE SEQUENCE</scope>
    <source>
        <strain evidence="1">MT110</strain>
    </source>
</reference>